<dbReference type="Proteomes" id="UP000031307">
    <property type="component" value="Unassembled WGS sequence"/>
</dbReference>
<gene>
    <name evidence="1" type="ORF">DB43_EK00040</name>
</gene>
<reference evidence="1 2" key="1">
    <citation type="journal article" date="2014" name="Mol. Biol. Evol.">
        <title>Massive expansion of Ubiquitination-related gene families within the Chlamydiae.</title>
        <authorList>
            <person name="Domman D."/>
            <person name="Collingro A."/>
            <person name="Lagkouvardos I."/>
            <person name="Gehre L."/>
            <person name="Weinmaier T."/>
            <person name="Rattei T."/>
            <person name="Subtil A."/>
            <person name="Horn M."/>
        </authorList>
    </citation>
    <scope>NUCLEOTIDE SEQUENCE [LARGE SCALE GENOMIC DNA]</scope>
    <source>
        <strain evidence="1 2">OEW1</strain>
    </source>
</reference>
<evidence type="ECO:0000313" key="2">
    <source>
        <dbReference type="Proteomes" id="UP000031307"/>
    </source>
</evidence>
<protein>
    <submittedName>
        <fullName evidence="1">Uncharacterized protein</fullName>
    </submittedName>
</protein>
<name>A0A0C1EPR1_9BACT</name>
<accession>A0A0C1EPR1</accession>
<dbReference type="AlphaFoldDB" id="A0A0C1EPR1"/>
<feature type="non-terminal residue" evidence="1">
    <location>
        <position position="1"/>
    </location>
</feature>
<proteinExistence type="predicted"/>
<dbReference type="EMBL" id="JSAM01000030">
    <property type="protein sequence ID" value="KIA78229.1"/>
    <property type="molecule type" value="Genomic_DNA"/>
</dbReference>
<comment type="caution">
    <text evidence="1">The sequence shown here is derived from an EMBL/GenBank/DDBJ whole genome shotgun (WGS) entry which is preliminary data.</text>
</comment>
<evidence type="ECO:0000313" key="1">
    <source>
        <dbReference type="EMBL" id="KIA78229.1"/>
    </source>
</evidence>
<organism evidence="1 2">
    <name type="scientific">Parachlamydia acanthamoebae</name>
    <dbReference type="NCBI Taxonomy" id="83552"/>
    <lineage>
        <taxon>Bacteria</taxon>
        <taxon>Pseudomonadati</taxon>
        <taxon>Chlamydiota</taxon>
        <taxon>Chlamydiia</taxon>
        <taxon>Parachlamydiales</taxon>
        <taxon>Parachlamydiaceae</taxon>
        <taxon>Parachlamydia</taxon>
    </lineage>
</organism>
<sequence>HTVVHLSCAIVGNRKHNLLEAKLGAKNVARGLVEMIPLIGNVALFLTDTVRLNIYHSKALDIIDDNRELYDGHYVIFNNEKEYSMHPLT</sequence>